<keyword evidence="2" id="KW-0808">Transferase</keyword>
<dbReference type="Pfam" id="PF13302">
    <property type="entry name" value="Acetyltransf_3"/>
    <property type="match status" value="1"/>
</dbReference>
<dbReference type="GO" id="GO:0016747">
    <property type="term" value="F:acyltransferase activity, transferring groups other than amino-acyl groups"/>
    <property type="evidence" value="ECO:0007669"/>
    <property type="project" value="InterPro"/>
</dbReference>
<proteinExistence type="predicted"/>
<sequence>MIRIETERLILRTPTEADLDAYLAYRNEPAALLAQHLEPADRQEARAFLLAQQELSEDAAGWRMLGIEQKHRSDAKGRIVGEVGVFVEANKPDEGNVGWWLHSEARGRGLATEAAFALLGWCFDARRLHRVTSACLADNAGSLRIMQRLGMRIESRMQESRKLGDEWHDEIECAMLSREWNERSDCSRSLAEFRSPN</sequence>
<dbReference type="InterPro" id="IPR051531">
    <property type="entry name" value="N-acetyltransferase"/>
</dbReference>
<evidence type="ECO:0000313" key="3">
    <source>
        <dbReference type="Proteomes" id="UP000500767"/>
    </source>
</evidence>
<dbReference type="PANTHER" id="PTHR43792:SF1">
    <property type="entry name" value="N-ACETYLTRANSFERASE DOMAIN-CONTAINING PROTEIN"/>
    <property type="match status" value="1"/>
</dbReference>
<keyword evidence="3" id="KW-1185">Reference proteome</keyword>
<dbReference type="EMBL" id="CP053708">
    <property type="protein sequence ID" value="QKE91501.1"/>
    <property type="molecule type" value="Genomic_DNA"/>
</dbReference>
<dbReference type="PANTHER" id="PTHR43792">
    <property type="entry name" value="GNAT FAMILY, PUTATIVE (AFU_ORTHOLOGUE AFUA_3G00765)-RELATED-RELATED"/>
    <property type="match status" value="1"/>
</dbReference>
<dbReference type="InterPro" id="IPR016181">
    <property type="entry name" value="Acyl_CoA_acyltransferase"/>
</dbReference>
<evidence type="ECO:0000259" key="1">
    <source>
        <dbReference type="PROSITE" id="PS51186"/>
    </source>
</evidence>
<dbReference type="Gene3D" id="3.40.630.30">
    <property type="match status" value="1"/>
</dbReference>
<dbReference type="KEGG" id="lck:HN018_16975"/>
<reference evidence="2 3" key="1">
    <citation type="journal article" date="2014" name="World J. Microbiol. Biotechnol.">
        <title>Biodiversity and physiological characteristics of Antarctic and Arctic lichens-associated bacteria.</title>
        <authorList>
            <person name="Lee Y.M."/>
            <person name="Kim E.H."/>
            <person name="Lee H.K."/>
            <person name="Hong S.G."/>
        </authorList>
    </citation>
    <scope>NUCLEOTIDE SEQUENCE [LARGE SCALE GENOMIC DNA]</scope>
    <source>
        <strain evidence="2 3">PAMC 26569</strain>
    </source>
</reference>
<dbReference type="PROSITE" id="PS51186">
    <property type="entry name" value="GNAT"/>
    <property type="match status" value="1"/>
</dbReference>
<feature type="domain" description="N-acetyltransferase" evidence="1">
    <location>
        <begin position="9"/>
        <end position="172"/>
    </location>
</feature>
<dbReference type="RefSeq" id="WP_171832971.1">
    <property type="nucleotide sequence ID" value="NZ_CP053708.1"/>
</dbReference>
<dbReference type="InterPro" id="IPR000182">
    <property type="entry name" value="GNAT_dom"/>
</dbReference>
<accession>A0A6M8HTG9</accession>
<protein>
    <submittedName>
        <fullName evidence="2">GNAT family N-acetyltransferase</fullName>
    </submittedName>
</protein>
<dbReference type="Proteomes" id="UP000500767">
    <property type="component" value="Chromosome"/>
</dbReference>
<gene>
    <name evidence="2" type="ORF">HN018_16975</name>
</gene>
<dbReference type="SUPFAM" id="SSF55729">
    <property type="entry name" value="Acyl-CoA N-acyltransferases (Nat)"/>
    <property type="match status" value="1"/>
</dbReference>
<name>A0A6M8HTG9_9PROT</name>
<organism evidence="2 3">
    <name type="scientific">Lichenicola cladoniae</name>
    <dbReference type="NCBI Taxonomy" id="1484109"/>
    <lineage>
        <taxon>Bacteria</taxon>
        <taxon>Pseudomonadati</taxon>
        <taxon>Pseudomonadota</taxon>
        <taxon>Alphaproteobacteria</taxon>
        <taxon>Acetobacterales</taxon>
        <taxon>Acetobacteraceae</taxon>
        <taxon>Lichenicola</taxon>
    </lineage>
</organism>
<evidence type="ECO:0000313" key="2">
    <source>
        <dbReference type="EMBL" id="QKE91501.1"/>
    </source>
</evidence>
<dbReference type="AlphaFoldDB" id="A0A6M8HTG9"/>